<dbReference type="PROSITE" id="PS50931">
    <property type="entry name" value="HTH_LYSR"/>
    <property type="match status" value="1"/>
</dbReference>
<dbReference type="Pfam" id="PF03466">
    <property type="entry name" value="LysR_substrate"/>
    <property type="match status" value="1"/>
</dbReference>
<protein>
    <submittedName>
        <fullName evidence="8">FriR</fullName>
    </submittedName>
</protein>
<accession>A0A0M4NIA1</accession>
<feature type="domain" description="HTH lysR-type" evidence="7">
    <location>
        <begin position="5"/>
        <end position="62"/>
    </location>
</feature>
<geneLocation type="plasmid" evidence="8">
    <name>pDUB</name>
</geneLocation>
<feature type="transmembrane region" description="Helical" evidence="6">
    <location>
        <begin position="91"/>
        <end position="109"/>
    </location>
</feature>
<dbReference type="GO" id="GO:0043565">
    <property type="term" value="F:sequence-specific DNA binding"/>
    <property type="evidence" value="ECO:0007669"/>
    <property type="project" value="TreeGrafter"/>
</dbReference>
<dbReference type="Pfam" id="PF00126">
    <property type="entry name" value="HTH_1"/>
    <property type="match status" value="1"/>
</dbReference>
<dbReference type="AlphaFoldDB" id="A0A0M4NIA1"/>
<dbReference type="FunFam" id="1.10.10.10:FF:000038">
    <property type="entry name" value="Glycine cleavage system transcriptional activator"/>
    <property type="match status" value="1"/>
</dbReference>
<name>A0A0M4NIA1_ENTCL</name>
<proteinExistence type="inferred from homology"/>
<dbReference type="InterPro" id="IPR036390">
    <property type="entry name" value="WH_DNA-bd_sf"/>
</dbReference>
<evidence type="ECO:0000256" key="3">
    <source>
        <dbReference type="ARBA" id="ARBA00023125"/>
    </source>
</evidence>
<keyword evidence="5" id="KW-0804">Transcription</keyword>
<reference evidence="8" key="1">
    <citation type="journal article" date="2015" name="Antimicrob. Agents Chemother.">
        <title>Genetic and Biochemical Characterization of FRI-1, a Carbapenem-Hydrolyzing Class A ?-Lactamase from Enterobacter cloacae.</title>
        <authorList>
            <person name="Dortet L."/>
            <person name="Poirel L."/>
            <person name="Abbas S."/>
            <person name="Oueslati S."/>
            <person name="Nordmann P."/>
        </authorList>
    </citation>
    <scope>NUCLEOTIDE SEQUENCE</scope>
    <source>
        <strain evidence="8">DUB</strain>
        <plasmid evidence="8">pDUB</plasmid>
    </source>
</reference>
<dbReference type="Gene3D" id="1.10.10.10">
    <property type="entry name" value="Winged helix-like DNA-binding domain superfamily/Winged helix DNA-binding domain"/>
    <property type="match status" value="1"/>
</dbReference>
<keyword evidence="4" id="KW-0010">Activator</keyword>
<dbReference type="GO" id="GO:0003700">
    <property type="term" value="F:DNA-binding transcription factor activity"/>
    <property type="evidence" value="ECO:0007669"/>
    <property type="project" value="InterPro"/>
</dbReference>
<keyword evidence="6" id="KW-0472">Membrane</keyword>
<dbReference type="EMBL" id="KT192551">
    <property type="protein sequence ID" value="ALE30771.1"/>
    <property type="molecule type" value="Genomic_DNA"/>
</dbReference>
<dbReference type="PANTHER" id="PTHR30537">
    <property type="entry name" value="HTH-TYPE TRANSCRIPTIONAL REGULATOR"/>
    <property type="match status" value="1"/>
</dbReference>
<keyword evidence="6" id="KW-0812">Transmembrane</keyword>
<dbReference type="PANTHER" id="PTHR30537:SF70">
    <property type="entry name" value="HTH-TYPE TRANSCRIPTIONAL ACTIVATOR AMPR"/>
    <property type="match status" value="1"/>
</dbReference>
<evidence type="ECO:0000259" key="7">
    <source>
        <dbReference type="PROSITE" id="PS50931"/>
    </source>
</evidence>
<gene>
    <name evidence="8" type="primary">friR</name>
</gene>
<evidence type="ECO:0000256" key="2">
    <source>
        <dbReference type="ARBA" id="ARBA00023015"/>
    </source>
</evidence>
<evidence type="ECO:0000256" key="6">
    <source>
        <dbReference type="SAM" id="Phobius"/>
    </source>
</evidence>
<keyword evidence="2" id="KW-0805">Transcription regulation</keyword>
<keyword evidence="8" id="KW-0614">Plasmid</keyword>
<dbReference type="InterPro" id="IPR036388">
    <property type="entry name" value="WH-like_DNA-bd_sf"/>
</dbReference>
<keyword evidence="3" id="KW-0238">DNA-binding</keyword>
<comment type="similarity">
    <text evidence="1">Belongs to the LysR transcriptional regulatory family.</text>
</comment>
<keyword evidence="6" id="KW-1133">Transmembrane helix</keyword>
<evidence type="ECO:0000256" key="5">
    <source>
        <dbReference type="ARBA" id="ARBA00023163"/>
    </source>
</evidence>
<dbReference type="InterPro" id="IPR058163">
    <property type="entry name" value="LysR-type_TF_proteobact-type"/>
</dbReference>
<dbReference type="GO" id="GO:0006351">
    <property type="term" value="P:DNA-templated transcription"/>
    <property type="evidence" value="ECO:0007669"/>
    <property type="project" value="TreeGrafter"/>
</dbReference>
<dbReference type="PRINTS" id="PR00039">
    <property type="entry name" value="HTHLYSR"/>
</dbReference>
<evidence type="ECO:0000313" key="8">
    <source>
        <dbReference type="EMBL" id="ALE30771.1"/>
    </source>
</evidence>
<dbReference type="Gene3D" id="3.40.190.10">
    <property type="entry name" value="Periplasmic binding protein-like II"/>
    <property type="match status" value="2"/>
</dbReference>
<evidence type="ECO:0000256" key="4">
    <source>
        <dbReference type="ARBA" id="ARBA00023159"/>
    </source>
</evidence>
<organism evidence="8">
    <name type="scientific">Enterobacter cloacae</name>
    <dbReference type="NCBI Taxonomy" id="550"/>
    <lineage>
        <taxon>Bacteria</taxon>
        <taxon>Pseudomonadati</taxon>
        <taxon>Pseudomonadota</taxon>
        <taxon>Gammaproteobacteria</taxon>
        <taxon>Enterobacterales</taxon>
        <taxon>Enterobacteriaceae</taxon>
        <taxon>Enterobacter</taxon>
        <taxon>Enterobacter cloacae complex</taxon>
    </lineage>
</organism>
<evidence type="ECO:0000256" key="1">
    <source>
        <dbReference type="ARBA" id="ARBA00009437"/>
    </source>
</evidence>
<dbReference type="InterPro" id="IPR000847">
    <property type="entry name" value="LysR_HTH_N"/>
</dbReference>
<dbReference type="SUPFAM" id="SSF46785">
    <property type="entry name" value="Winged helix' DNA-binding domain"/>
    <property type="match status" value="1"/>
</dbReference>
<sequence length="287" mass="32500">MRNRLPLNGLRAFEASARHLNFTRAGLELHVSQAAVSQQVRSLENLLNVNLFRRLPRGLVLTEEGAHLLPILNDAFNRMDSALQKFRGGKFLEVLTVAVVGTFAIGWLLPRLKDFYEKYPWIDLRILTHNNTINLASEGIDASIRFGTGKWTLTENIELFAAPHTVLCSPVVAENLHSPIHLRNKLLFRTYRQDEWYHWLEVAGVEPWVITGPIFDSSRLMVDATSVSDGIALAPSCMFKRELDLGLLKIPFDIHVNMGSYWMTILKSKPKSAALTSFSSWLKECCL</sequence>
<dbReference type="SUPFAM" id="SSF53850">
    <property type="entry name" value="Periplasmic binding protein-like II"/>
    <property type="match status" value="1"/>
</dbReference>
<dbReference type="InterPro" id="IPR005119">
    <property type="entry name" value="LysR_subst-bd"/>
</dbReference>